<reference evidence="3 4" key="1">
    <citation type="submission" date="2020-08" db="EMBL/GenBank/DDBJ databases">
        <title>Genomic Encyclopedia of Type Strains, Phase IV (KMG-IV): sequencing the most valuable type-strain genomes for metagenomic binning, comparative biology and taxonomic classification.</title>
        <authorList>
            <person name="Goeker M."/>
        </authorList>
    </citation>
    <scope>NUCLEOTIDE SEQUENCE [LARGE SCALE GENOMIC DNA]</scope>
    <source>
        <strain evidence="3 4">YIM 65646</strain>
    </source>
</reference>
<keyword evidence="4" id="KW-1185">Reference proteome</keyword>
<evidence type="ECO:0000256" key="1">
    <source>
        <dbReference type="SAM" id="MobiDB-lite"/>
    </source>
</evidence>
<dbReference type="Pfam" id="PF19953">
    <property type="entry name" value="EACC1"/>
    <property type="match status" value="1"/>
</dbReference>
<accession>A0A841FIC3</accession>
<keyword evidence="2" id="KW-0812">Transmembrane</keyword>
<dbReference type="InterPro" id="IPR045428">
    <property type="entry name" value="EACC1"/>
</dbReference>
<feature type="region of interest" description="Disordered" evidence="1">
    <location>
        <begin position="80"/>
        <end position="102"/>
    </location>
</feature>
<evidence type="ECO:0000256" key="2">
    <source>
        <dbReference type="SAM" id="Phobius"/>
    </source>
</evidence>
<keyword evidence="2" id="KW-0472">Membrane</keyword>
<comment type="caution">
    <text evidence="3">The sequence shown here is derived from an EMBL/GenBank/DDBJ whole genome shotgun (WGS) entry which is preliminary data.</text>
</comment>
<dbReference type="EMBL" id="JACHGT010000006">
    <property type="protein sequence ID" value="MBB6035505.1"/>
    <property type="molecule type" value="Genomic_DNA"/>
</dbReference>
<dbReference type="Proteomes" id="UP000548476">
    <property type="component" value="Unassembled WGS sequence"/>
</dbReference>
<keyword evidence="2" id="KW-1133">Transmembrane helix</keyword>
<proteinExistence type="predicted"/>
<dbReference type="RefSeq" id="WP_184788349.1">
    <property type="nucleotide sequence ID" value="NZ_BONT01000002.1"/>
</dbReference>
<protein>
    <submittedName>
        <fullName evidence="3">Uncharacterized protein</fullName>
    </submittedName>
</protein>
<evidence type="ECO:0000313" key="4">
    <source>
        <dbReference type="Proteomes" id="UP000548476"/>
    </source>
</evidence>
<organism evidence="3 4">
    <name type="scientific">Phytomonospora endophytica</name>
    <dbReference type="NCBI Taxonomy" id="714109"/>
    <lineage>
        <taxon>Bacteria</taxon>
        <taxon>Bacillati</taxon>
        <taxon>Actinomycetota</taxon>
        <taxon>Actinomycetes</taxon>
        <taxon>Micromonosporales</taxon>
        <taxon>Micromonosporaceae</taxon>
        <taxon>Phytomonospora</taxon>
    </lineage>
</organism>
<feature type="compositionally biased region" description="Polar residues" evidence="1">
    <location>
        <begin position="90"/>
        <end position="102"/>
    </location>
</feature>
<evidence type="ECO:0000313" key="3">
    <source>
        <dbReference type="EMBL" id="MBB6035505.1"/>
    </source>
</evidence>
<name>A0A841FIC3_9ACTN</name>
<sequence>MTEFQFLVEGVEDDTDLRDLHRWFAKDPDARGARLIEAPLEPGQMGGTAEAIGLVINGVAAMGGVLAAIAAWRSMLDQRRRDGGPKVTVTGPNGSSITMENTTPEQAAAIYQALEGGDDHAR</sequence>
<feature type="transmembrane region" description="Helical" evidence="2">
    <location>
        <begin position="51"/>
        <end position="72"/>
    </location>
</feature>
<dbReference type="AlphaFoldDB" id="A0A841FIC3"/>
<gene>
    <name evidence="3" type="ORF">HNR73_003362</name>
</gene>